<keyword evidence="3" id="KW-1185">Reference proteome</keyword>
<comment type="caution">
    <text evidence="2">The sequence shown here is derived from an EMBL/GenBank/DDBJ whole genome shotgun (WGS) entry which is preliminary data.</text>
</comment>
<dbReference type="Gene3D" id="1.10.3300.10">
    <property type="entry name" value="Jann2411-like domain"/>
    <property type="match status" value="1"/>
</dbReference>
<dbReference type="EMBL" id="VTOW01000002">
    <property type="protein sequence ID" value="NKE71260.1"/>
    <property type="molecule type" value="Genomic_DNA"/>
</dbReference>
<dbReference type="Proteomes" id="UP000534783">
    <property type="component" value="Unassembled WGS sequence"/>
</dbReference>
<name>A0A7X6IBB0_9BACT</name>
<evidence type="ECO:0000313" key="2">
    <source>
        <dbReference type="EMBL" id="NKE71260.1"/>
    </source>
</evidence>
<gene>
    <name evidence="2" type="ORF">MNODULE_10975</name>
</gene>
<dbReference type="SUPFAM" id="SSF160904">
    <property type="entry name" value="Jann2411-like"/>
    <property type="match status" value="1"/>
</dbReference>
<evidence type="ECO:0000256" key="1">
    <source>
        <dbReference type="SAM" id="MobiDB-lite"/>
    </source>
</evidence>
<evidence type="ECO:0000313" key="3">
    <source>
        <dbReference type="Proteomes" id="UP000534783"/>
    </source>
</evidence>
<feature type="region of interest" description="Disordered" evidence="1">
    <location>
        <begin position="270"/>
        <end position="305"/>
    </location>
</feature>
<dbReference type="InterPro" id="IPR023286">
    <property type="entry name" value="ABATE_dom_sf"/>
</dbReference>
<protein>
    <submittedName>
        <fullName evidence="2">CGNR zinc finger domain-containing protein</fullName>
    </submittedName>
</protein>
<feature type="compositionally biased region" description="Basic and acidic residues" evidence="1">
    <location>
        <begin position="291"/>
        <end position="305"/>
    </location>
</feature>
<dbReference type="RefSeq" id="WP_168059735.1">
    <property type="nucleotide sequence ID" value="NZ_VTOW01000002.1"/>
</dbReference>
<sequence length="305" mass="35164">MDDATFPKFEGVWWRGKVEVDRGFIIEPVEEELIQYNPFDFYFPQGKATREQRSLPYLFLDVNADNIEDVAAFSQRFGVLGDEKKFRNPNWFKTLFPPPDETPKEGLLLMKIPPETQRIEDLGLTAEDFLRIQRWTPSGQTPDKDLCAPMQIGTFKNAQQAIRIAVDLHRASTESSDRVKAEAMRSLLGTMISGKLAAVRPRLAWDSLSQQWITHWDTWSLVGAMYLMLLFDIQGRGNILTCPWCKRFFLGDHSRTQYCSPNCQNSAKVNRYRKRMSVQEGKKETSKKKKGGTDGKKKQRESRTV</sequence>
<organism evidence="2 3">
    <name type="scientific">Candidatus Manganitrophus noduliformans</name>
    <dbReference type="NCBI Taxonomy" id="2606439"/>
    <lineage>
        <taxon>Bacteria</taxon>
        <taxon>Pseudomonadati</taxon>
        <taxon>Nitrospirota</taxon>
        <taxon>Nitrospiria</taxon>
        <taxon>Candidatus Troglogloeales</taxon>
        <taxon>Candidatus Manganitrophaceae</taxon>
        <taxon>Candidatus Manganitrophus</taxon>
    </lineage>
</organism>
<dbReference type="AlphaFoldDB" id="A0A7X6IBB0"/>
<proteinExistence type="predicted"/>
<reference evidence="2 3" key="1">
    <citation type="journal article" date="2020" name="Nature">
        <title>Bacterial chemolithoautotrophy via manganese oxidation.</title>
        <authorList>
            <person name="Yu H."/>
            <person name="Leadbetter J.R."/>
        </authorList>
    </citation>
    <scope>NUCLEOTIDE SEQUENCE [LARGE SCALE GENOMIC DNA]</scope>
    <source>
        <strain evidence="2 3">Mn-1</strain>
    </source>
</reference>
<accession>A0A7X6IBB0</accession>